<comment type="caution">
    <text evidence="1">The sequence shown here is derived from an EMBL/GenBank/DDBJ whole genome shotgun (WGS) entry which is preliminary data.</text>
</comment>
<sequence>MKIFFNVCATCVPTGIFIASVGVGQSTSKVDMEVLAFNPELGFMMPNWGRVIITPPMDANIVARE</sequence>
<evidence type="ECO:0000313" key="2">
    <source>
        <dbReference type="Proteomes" id="UP000828390"/>
    </source>
</evidence>
<dbReference type="Proteomes" id="UP000828390">
    <property type="component" value="Unassembled WGS sequence"/>
</dbReference>
<evidence type="ECO:0000313" key="1">
    <source>
        <dbReference type="EMBL" id="KAH3861427.1"/>
    </source>
</evidence>
<reference evidence="1" key="2">
    <citation type="submission" date="2020-11" db="EMBL/GenBank/DDBJ databases">
        <authorList>
            <person name="McCartney M.A."/>
            <person name="Auch B."/>
            <person name="Kono T."/>
            <person name="Mallez S."/>
            <person name="Becker A."/>
            <person name="Gohl D.M."/>
            <person name="Silverstein K.A.T."/>
            <person name="Koren S."/>
            <person name="Bechman K.B."/>
            <person name="Herman A."/>
            <person name="Abrahante J.E."/>
            <person name="Garbe J."/>
        </authorList>
    </citation>
    <scope>NUCLEOTIDE SEQUENCE</scope>
    <source>
        <strain evidence="1">Duluth1</strain>
        <tissue evidence="1">Whole animal</tissue>
    </source>
</reference>
<organism evidence="1 2">
    <name type="scientific">Dreissena polymorpha</name>
    <name type="common">Zebra mussel</name>
    <name type="synonym">Mytilus polymorpha</name>
    <dbReference type="NCBI Taxonomy" id="45954"/>
    <lineage>
        <taxon>Eukaryota</taxon>
        <taxon>Metazoa</taxon>
        <taxon>Spiralia</taxon>
        <taxon>Lophotrochozoa</taxon>
        <taxon>Mollusca</taxon>
        <taxon>Bivalvia</taxon>
        <taxon>Autobranchia</taxon>
        <taxon>Heteroconchia</taxon>
        <taxon>Euheterodonta</taxon>
        <taxon>Imparidentia</taxon>
        <taxon>Neoheterodontei</taxon>
        <taxon>Myida</taxon>
        <taxon>Dreissenoidea</taxon>
        <taxon>Dreissenidae</taxon>
        <taxon>Dreissena</taxon>
    </lineage>
</organism>
<accession>A0A9D4LMF1</accession>
<dbReference type="AlphaFoldDB" id="A0A9D4LMF1"/>
<reference evidence="1" key="1">
    <citation type="journal article" date="2019" name="bioRxiv">
        <title>The Genome of the Zebra Mussel, Dreissena polymorpha: A Resource for Invasive Species Research.</title>
        <authorList>
            <person name="McCartney M.A."/>
            <person name="Auch B."/>
            <person name="Kono T."/>
            <person name="Mallez S."/>
            <person name="Zhang Y."/>
            <person name="Obille A."/>
            <person name="Becker A."/>
            <person name="Abrahante J.E."/>
            <person name="Garbe J."/>
            <person name="Badalamenti J.P."/>
            <person name="Herman A."/>
            <person name="Mangelson H."/>
            <person name="Liachko I."/>
            <person name="Sullivan S."/>
            <person name="Sone E.D."/>
            <person name="Koren S."/>
            <person name="Silverstein K.A.T."/>
            <person name="Beckman K.B."/>
            <person name="Gohl D.M."/>
        </authorList>
    </citation>
    <scope>NUCLEOTIDE SEQUENCE</scope>
    <source>
        <strain evidence="1">Duluth1</strain>
        <tissue evidence="1">Whole animal</tissue>
    </source>
</reference>
<name>A0A9D4LMF1_DREPO</name>
<gene>
    <name evidence="1" type="ORF">DPMN_024355</name>
</gene>
<protein>
    <submittedName>
        <fullName evidence="1">Uncharacterized protein</fullName>
    </submittedName>
</protein>
<dbReference type="EMBL" id="JAIWYP010000002">
    <property type="protein sequence ID" value="KAH3861427.1"/>
    <property type="molecule type" value="Genomic_DNA"/>
</dbReference>
<proteinExistence type="predicted"/>
<keyword evidence="2" id="KW-1185">Reference proteome</keyword>